<protein>
    <submittedName>
        <fullName evidence="1">ORF124</fullName>
    </submittedName>
</protein>
<proteinExistence type="predicted"/>
<accession>A0AA48SF18</accession>
<organism evidence="1">
    <name type="scientific">Malaco herpesvirus 1</name>
    <dbReference type="NCBI Taxonomy" id="3031797"/>
    <lineage>
        <taxon>Viruses</taxon>
        <taxon>Duplodnaviria</taxon>
        <taxon>Heunggongvirae</taxon>
        <taxon>Peploviricota</taxon>
        <taxon>Herviviricetes</taxon>
        <taxon>Herpesvirales</taxon>
        <taxon>Malacoherpesviridae</taxon>
    </lineage>
</organism>
<evidence type="ECO:0000313" key="1">
    <source>
        <dbReference type="EMBL" id="DBA11825.1"/>
    </source>
</evidence>
<name>A0AA48SF18_9VIRU</name>
<reference evidence="1" key="1">
    <citation type="journal article" date="2023" name="Front. Mar. Sci.">
        <title>Tracing the invertebrate herpesviruses in the global sequence datasets.</title>
        <authorList>
            <person name="Rosani U."/>
            <person name="Gaia M."/>
            <person name="Delmont T.O."/>
            <person name="Krupovic M."/>
        </authorList>
    </citation>
    <scope>NUCLEOTIDE SEQUENCE</scope>
    <source>
        <strain evidence="1">MalacoHV1/China/2018</strain>
    </source>
</reference>
<reference evidence="1" key="2">
    <citation type="submission" date="2023-01" db="EMBL/GenBank/DDBJ databases">
        <authorList>
            <person name="Rosani U."/>
            <person name="Delmont T.O."/>
            <person name="Gaia M."/>
            <person name="Krupovic M."/>
        </authorList>
    </citation>
    <scope>NUCLEOTIDE SEQUENCE</scope>
    <source>
        <strain evidence="1">MalacoHV1/China/2018</strain>
    </source>
</reference>
<sequence length="221" mass="25757">MGRHRKQKLGFEKQIEITKRKLIAHGVNTMGNDIVNNVVITYNLFLVKSTAEDKSVDLRDMVYFLKKYSPLDEQYKKAGWRHILYMLNKLQSYTIHSPEPRFLCSTHKDYKGMYKNITLMSRLHKAMEADIPMDLDLLDHVWQLGGDVTSLVNNKETTDLEEHEMVQRVIANNAQLMTMTLFIYKLNDRLALEKKLGIVEEHPCIGNYVKEDPLPEEEITS</sequence>
<dbReference type="EMBL" id="BK063097">
    <property type="protein sequence ID" value="DBA11825.1"/>
    <property type="molecule type" value="Genomic_DNA"/>
</dbReference>